<reference evidence="2" key="1">
    <citation type="journal article" date="2015" name="Nature">
        <title>Complex archaea that bridge the gap between prokaryotes and eukaryotes.</title>
        <authorList>
            <person name="Spang A."/>
            <person name="Saw J.H."/>
            <person name="Jorgensen S.L."/>
            <person name="Zaremba-Niedzwiedzka K."/>
            <person name="Martijn J."/>
            <person name="Lind A.E."/>
            <person name="van Eijk R."/>
            <person name="Schleper C."/>
            <person name="Guy L."/>
            <person name="Ettema T.J."/>
        </authorList>
    </citation>
    <scope>NUCLEOTIDE SEQUENCE</scope>
</reference>
<dbReference type="EMBL" id="LAZR01031185">
    <property type="protein sequence ID" value="KKL54481.1"/>
    <property type="molecule type" value="Genomic_DNA"/>
</dbReference>
<gene>
    <name evidence="2" type="ORF">LCGC14_2265020</name>
</gene>
<feature type="region of interest" description="Disordered" evidence="1">
    <location>
        <begin position="1"/>
        <end position="22"/>
    </location>
</feature>
<protein>
    <submittedName>
        <fullName evidence="2">Uncharacterized protein</fullName>
    </submittedName>
</protein>
<sequence>MSTTQLPRIRGPPLGERQRENLTCGAGIDTPVPLSWSATMPEPMSDELIVALLDACIDKRDVRAGFVLSREVARLRSLLVAAEAVCGYAEHGHSLDLSGGVLCELRYGSKEYPGSCDCGFSEAWAKWRSLRGGGDGRPCFNCETRPRTHGQLCETCHRGAEKLLGKLGLGGGD</sequence>
<dbReference type="AlphaFoldDB" id="A0A0F9DKT9"/>
<name>A0A0F9DKT9_9ZZZZ</name>
<comment type="caution">
    <text evidence="2">The sequence shown here is derived from an EMBL/GenBank/DDBJ whole genome shotgun (WGS) entry which is preliminary data.</text>
</comment>
<proteinExistence type="predicted"/>
<evidence type="ECO:0000313" key="2">
    <source>
        <dbReference type="EMBL" id="KKL54481.1"/>
    </source>
</evidence>
<evidence type="ECO:0000256" key="1">
    <source>
        <dbReference type="SAM" id="MobiDB-lite"/>
    </source>
</evidence>
<accession>A0A0F9DKT9</accession>
<organism evidence="2">
    <name type="scientific">marine sediment metagenome</name>
    <dbReference type="NCBI Taxonomy" id="412755"/>
    <lineage>
        <taxon>unclassified sequences</taxon>
        <taxon>metagenomes</taxon>
        <taxon>ecological metagenomes</taxon>
    </lineage>
</organism>